<comment type="caution">
    <text evidence="2">The sequence shown here is derived from an EMBL/GenBank/DDBJ whole genome shotgun (WGS) entry which is preliminary data.</text>
</comment>
<dbReference type="SUPFAM" id="SSF51735">
    <property type="entry name" value="NAD(P)-binding Rossmann-fold domains"/>
    <property type="match status" value="1"/>
</dbReference>
<proteinExistence type="predicted"/>
<dbReference type="Pfam" id="PF16363">
    <property type="entry name" value="GDP_Man_Dehyd"/>
    <property type="match status" value="1"/>
</dbReference>
<feature type="domain" description="NAD(P)-binding" evidence="1">
    <location>
        <begin position="11"/>
        <end position="324"/>
    </location>
</feature>
<reference evidence="3" key="1">
    <citation type="journal article" date="2019" name="Int. J. Syst. Evol. Microbiol.">
        <title>The Global Catalogue of Microorganisms (GCM) 10K type strain sequencing project: providing services to taxonomists for standard genome sequencing and annotation.</title>
        <authorList>
            <consortium name="The Broad Institute Genomics Platform"/>
            <consortium name="The Broad Institute Genome Sequencing Center for Infectious Disease"/>
            <person name="Wu L."/>
            <person name="Ma J."/>
        </authorList>
    </citation>
    <scope>NUCLEOTIDE SEQUENCE [LARGE SCALE GENOMIC DNA]</scope>
    <source>
        <strain evidence="3">CGMCC 1.18575</strain>
    </source>
</reference>
<protein>
    <submittedName>
        <fullName evidence="2">CDP-glucose 4,6-dehydratase</fullName>
        <ecNumber evidence="2">4.2.1.45</ecNumber>
    </submittedName>
</protein>
<dbReference type="EMBL" id="JBHSMI010000005">
    <property type="protein sequence ID" value="MFC5401718.1"/>
    <property type="molecule type" value="Genomic_DNA"/>
</dbReference>
<keyword evidence="3" id="KW-1185">Reference proteome</keyword>
<sequence>MDDFWLGKKVFVTGHTGFKGSWLSMWLTKLGAKVTGYALEPDGDPSLFRLASVGAHVDHVFGDVRHAVRLHEAMAASRPDIVFHLAAQPLVREAYTDPVGTYMTNVMGTVNVLEAIRASGTARAVIIVTTDKVYGNKEWMWGYREDERLGGRDPYSSSKACAELIVHSYSESFLKANGVAVATTRAGNIIGGGDWSADRLVPDLLKALAANQPIRLRYPTSVRPWQHVLAPLHGYLALAARLHTYGEVYHGAWNFGPAEEDHLTVHKLAVRLSALWGTVAITDQIGPKPSQSMHEAMTLKLDSTKARTRLGWHPQWKLDEALHRTVEWQKAYLRGADIRSICLEQINDYENAGGEGAAI</sequence>
<accession>A0ABW0HMX4</accession>
<dbReference type="Proteomes" id="UP001596113">
    <property type="component" value="Unassembled WGS sequence"/>
</dbReference>
<evidence type="ECO:0000313" key="2">
    <source>
        <dbReference type="EMBL" id="MFC5401718.1"/>
    </source>
</evidence>
<dbReference type="InterPro" id="IPR036291">
    <property type="entry name" value="NAD(P)-bd_dom_sf"/>
</dbReference>
<dbReference type="Gene3D" id="3.90.25.10">
    <property type="entry name" value="UDP-galactose 4-epimerase, domain 1"/>
    <property type="match status" value="1"/>
</dbReference>
<dbReference type="Gene3D" id="3.40.50.720">
    <property type="entry name" value="NAD(P)-binding Rossmann-like Domain"/>
    <property type="match status" value="1"/>
</dbReference>
<dbReference type="RefSeq" id="WP_378129542.1">
    <property type="nucleotide sequence ID" value="NZ_JBHSMI010000005.1"/>
</dbReference>
<keyword evidence="2" id="KW-0456">Lyase</keyword>
<dbReference type="InterPro" id="IPR016040">
    <property type="entry name" value="NAD(P)-bd_dom"/>
</dbReference>
<dbReference type="CDD" id="cd05252">
    <property type="entry name" value="CDP_GD_SDR_e"/>
    <property type="match status" value="1"/>
</dbReference>
<gene>
    <name evidence="2" type="primary">rfbG</name>
    <name evidence="2" type="ORF">ACFPOF_03145</name>
</gene>
<dbReference type="EC" id="4.2.1.45" evidence="2"/>
<dbReference type="NCBIfam" id="TIGR02622">
    <property type="entry name" value="CDP_4_6_dhtase"/>
    <property type="match status" value="1"/>
</dbReference>
<organism evidence="2 3">
    <name type="scientific">Cohnella soli</name>
    <dbReference type="NCBI Taxonomy" id="425005"/>
    <lineage>
        <taxon>Bacteria</taxon>
        <taxon>Bacillati</taxon>
        <taxon>Bacillota</taxon>
        <taxon>Bacilli</taxon>
        <taxon>Bacillales</taxon>
        <taxon>Paenibacillaceae</taxon>
        <taxon>Cohnella</taxon>
    </lineage>
</organism>
<name>A0ABW0HMX4_9BACL</name>
<dbReference type="InterPro" id="IPR013445">
    <property type="entry name" value="CDP_4_6_deHydtase"/>
</dbReference>
<evidence type="ECO:0000313" key="3">
    <source>
        <dbReference type="Proteomes" id="UP001596113"/>
    </source>
</evidence>
<dbReference type="GO" id="GO:0047733">
    <property type="term" value="F:CDP-glucose 4,6-dehydratase activity"/>
    <property type="evidence" value="ECO:0007669"/>
    <property type="project" value="UniProtKB-EC"/>
</dbReference>
<evidence type="ECO:0000259" key="1">
    <source>
        <dbReference type="Pfam" id="PF16363"/>
    </source>
</evidence>
<dbReference type="PANTHER" id="PTHR43000">
    <property type="entry name" value="DTDP-D-GLUCOSE 4,6-DEHYDRATASE-RELATED"/>
    <property type="match status" value="1"/>
</dbReference>